<organism evidence="1 2">
    <name type="scientific">Adhaeribacter pallidiroseus</name>
    <dbReference type="NCBI Taxonomy" id="2072847"/>
    <lineage>
        <taxon>Bacteria</taxon>
        <taxon>Pseudomonadati</taxon>
        <taxon>Bacteroidota</taxon>
        <taxon>Cytophagia</taxon>
        <taxon>Cytophagales</taxon>
        <taxon>Hymenobacteraceae</taxon>
        <taxon>Adhaeribacter</taxon>
    </lineage>
</organism>
<sequence>MKLLLLALVFLCAGFTGINLQSERENLAQKASRQKWLGEHRKQLSLKLSRIEVVDSIFSGRVKKVSSGRVIHRFFDTSPMSPSGKYLALFRFPAENKSPKPGDAGEVILVDLKSGKERVVAQSRGWEMQLGANVQWGSSDKELYFNDVDTTNWKAFAVQLNPLTGQAKRMSNTVFMVSNNGKYLASYNLIASRLAQVGYGVVLPDNLTKRNIGPVESDGLDVTTVATNKTKRLVTIRQIYEQSVPSIKIPNPEEYEYYLFQVKWNPQGTRLLTTIQWSPVKGGGRRRAVITMRADGSDIRTAITPEQWAKGGHHVNWMPDGEHISMNLNVDDKPGLEFITAKYDGSDLKVAFTSGSGHPSYHPAGLPLVITDAYPDEPIAPGKGISPIRLLHTSTGQEKEIFKIFVSDTQGEFRIDPHPAWDRSGRYVIFNGYEGNTRNVFIADLNDIVINYSKNNLVKKKGD</sequence>
<keyword evidence="2" id="KW-1185">Reference proteome</keyword>
<accession>A0A369QAW2</accession>
<name>A0A369QAW2_9BACT</name>
<dbReference type="EMBL" id="QASA01000001">
    <property type="protein sequence ID" value="RDC61592.1"/>
    <property type="molecule type" value="Genomic_DNA"/>
</dbReference>
<reference evidence="1 2" key="1">
    <citation type="submission" date="2018-04" db="EMBL/GenBank/DDBJ databases">
        <title>Adhaeribacter sp. HMF7616 genome sequencing and assembly.</title>
        <authorList>
            <person name="Kang H."/>
            <person name="Kang J."/>
            <person name="Cha I."/>
            <person name="Kim H."/>
            <person name="Joh K."/>
        </authorList>
    </citation>
    <scope>NUCLEOTIDE SEQUENCE [LARGE SCALE GENOMIC DNA]</scope>
    <source>
        <strain evidence="1 2">HMF7616</strain>
    </source>
</reference>
<dbReference type="Proteomes" id="UP000253919">
    <property type="component" value="Unassembled WGS sequence"/>
</dbReference>
<dbReference type="AlphaFoldDB" id="A0A369QAW2"/>
<comment type="caution">
    <text evidence="1">The sequence shown here is derived from an EMBL/GenBank/DDBJ whole genome shotgun (WGS) entry which is preliminary data.</text>
</comment>
<evidence type="ECO:0000313" key="2">
    <source>
        <dbReference type="Proteomes" id="UP000253919"/>
    </source>
</evidence>
<dbReference type="SUPFAM" id="SSF82171">
    <property type="entry name" value="DPP6 N-terminal domain-like"/>
    <property type="match status" value="1"/>
</dbReference>
<dbReference type="RefSeq" id="WP_199474039.1">
    <property type="nucleotide sequence ID" value="NZ_QASA01000001.1"/>
</dbReference>
<protein>
    <submittedName>
        <fullName evidence="1">Uncharacterized protein</fullName>
    </submittedName>
</protein>
<evidence type="ECO:0000313" key="1">
    <source>
        <dbReference type="EMBL" id="RDC61592.1"/>
    </source>
</evidence>
<dbReference type="Gene3D" id="2.130.10.10">
    <property type="entry name" value="YVTN repeat-like/Quinoprotein amine dehydrogenase"/>
    <property type="match status" value="1"/>
</dbReference>
<gene>
    <name evidence="1" type="ORF">AHMF7616_00172</name>
</gene>
<proteinExistence type="predicted"/>
<dbReference type="InterPro" id="IPR015943">
    <property type="entry name" value="WD40/YVTN_repeat-like_dom_sf"/>
</dbReference>